<comment type="caution">
    <text evidence="3">The sequence shown here is derived from an EMBL/GenBank/DDBJ whole genome shotgun (WGS) entry which is preliminary data.</text>
</comment>
<feature type="compositionally biased region" description="Polar residues" evidence="1">
    <location>
        <begin position="63"/>
        <end position="76"/>
    </location>
</feature>
<evidence type="ECO:0000256" key="1">
    <source>
        <dbReference type="SAM" id="MobiDB-lite"/>
    </source>
</evidence>
<protein>
    <submittedName>
        <fullName evidence="3">Cellulose binding domain-containing protein</fullName>
    </submittedName>
</protein>
<dbReference type="InterPro" id="IPR012291">
    <property type="entry name" value="CBM2_carb-bd_dom_sf"/>
</dbReference>
<evidence type="ECO:0000313" key="3">
    <source>
        <dbReference type="EMBL" id="MFD1368762.1"/>
    </source>
</evidence>
<evidence type="ECO:0000259" key="2">
    <source>
        <dbReference type="PROSITE" id="PS51173"/>
    </source>
</evidence>
<dbReference type="PROSITE" id="PS51173">
    <property type="entry name" value="CBM2"/>
    <property type="match status" value="1"/>
</dbReference>
<sequence>MAKHATRQFILARLVLGSAAAVLVALVVWVAVVAGGSAGSGEPLMVQPTTNLQAAQGSLPATAPSTESATVTPSLDPSTSASASASPSATASRSPSASASVKPSKSVSRTPSASPSRSASPSPTPDVFTATYSTSANWRDGFIAAVRIVNNDASARDWSVTITYPSSADVEVRGAWNATVSVSGDTVTLRGKSLAGGQSITAGFQGAKDVADAVRPVACSVGGGSCRMG</sequence>
<dbReference type="RefSeq" id="WP_317788414.1">
    <property type="nucleotide sequence ID" value="NZ_AP028461.1"/>
</dbReference>
<dbReference type="Proteomes" id="UP001597183">
    <property type="component" value="Unassembled WGS sequence"/>
</dbReference>
<reference evidence="4" key="1">
    <citation type="journal article" date="2019" name="Int. J. Syst. Evol. Microbiol.">
        <title>The Global Catalogue of Microorganisms (GCM) 10K type strain sequencing project: providing services to taxonomists for standard genome sequencing and annotation.</title>
        <authorList>
            <consortium name="The Broad Institute Genomics Platform"/>
            <consortium name="The Broad Institute Genome Sequencing Center for Infectious Disease"/>
            <person name="Wu L."/>
            <person name="Ma J."/>
        </authorList>
    </citation>
    <scope>NUCLEOTIDE SEQUENCE [LARGE SCALE GENOMIC DNA]</scope>
    <source>
        <strain evidence="4">CCM 7526</strain>
    </source>
</reference>
<dbReference type="SMART" id="SM00637">
    <property type="entry name" value="CBD_II"/>
    <property type="match status" value="1"/>
</dbReference>
<dbReference type="InterPro" id="IPR001919">
    <property type="entry name" value="CBD2"/>
</dbReference>
<organism evidence="3 4">
    <name type="scientific">Actinoplanes sichuanensis</name>
    <dbReference type="NCBI Taxonomy" id="512349"/>
    <lineage>
        <taxon>Bacteria</taxon>
        <taxon>Bacillati</taxon>
        <taxon>Actinomycetota</taxon>
        <taxon>Actinomycetes</taxon>
        <taxon>Micromonosporales</taxon>
        <taxon>Micromonosporaceae</taxon>
        <taxon>Actinoplanes</taxon>
    </lineage>
</organism>
<keyword evidence="4" id="KW-1185">Reference proteome</keyword>
<name>A0ABW4AF42_9ACTN</name>
<dbReference type="Pfam" id="PF00553">
    <property type="entry name" value="CBM_2"/>
    <property type="match status" value="1"/>
</dbReference>
<dbReference type="Gene3D" id="2.60.40.290">
    <property type="match status" value="1"/>
</dbReference>
<dbReference type="InterPro" id="IPR008965">
    <property type="entry name" value="CBM2/CBM3_carb-bd_dom_sf"/>
</dbReference>
<dbReference type="SUPFAM" id="SSF49384">
    <property type="entry name" value="Carbohydrate-binding domain"/>
    <property type="match status" value="1"/>
</dbReference>
<feature type="domain" description="CBM2" evidence="2">
    <location>
        <begin position="121"/>
        <end position="229"/>
    </location>
</feature>
<evidence type="ECO:0000313" key="4">
    <source>
        <dbReference type="Proteomes" id="UP001597183"/>
    </source>
</evidence>
<dbReference type="EMBL" id="JBHTMK010000037">
    <property type="protein sequence ID" value="MFD1368762.1"/>
    <property type="molecule type" value="Genomic_DNA"/>
</dbReference>
<feature type="region of interest" description="Disordered" evidence="1">
    <location>
        <begin position="56"/>
        <end position="125"/>
    </location>
</feature>
<feature type="compositionally biased region" description="Low complexity" evidence="1">
    <location>
        <begin position="77"/>
        <end position="121"/>
    </location>
</feature>
<accession>A0ABW4AF42</accession>
<proteinExistence type="predicted"/>
<gene>
    <name evidence="3" type="ORF">ACFQ5G_25710</name>
</gene>